<keyword evidence="6" id="KW-0057">Aromatic amino acid biosynthesis</keyword>
<evidence type="ECO:0000256" key="4">
    <source>
        <dbReference type="ARBA" id="ARBA00013036"/>
    </source>
</evidence>
<dbReference type="SUPFAM" id="SSF103263">
    <property type="entry name" value="Chorismate synthase, AroC"/>
    <property type="match status" value="1"/>
</dbReference>
<dbReference type="Gene3D" id="3.60.150.10">
    <property type="entry name" value="Chorismate synthase AroC"/>
    <property type="match status" value="1"/>
</dbReference>
<dbReference type="UniPathway" id="UPA00053">
    <property type="reaction ID" value="UER00090"/>
</dbReference>
<dbReference type="EMBL" id="JAAZON010000595">
    <property type="protein sequence ID" value="NMC64066.1"/>
    <property type="molecule type" value="Genomic_DNA"/>
</dbReference>
<name>A0A7X9FTX4_9DELT</name>
<comment type="pathway">
    <text evidence="2">Metabolic intermediate biosynthesis; chorismate biosynthesis; chorismate from D-erythrose 4-phosphate and phosphoenolpyruvate: step 7/7.</text>
</comment>
<comment type="cofactor">
    <cofactor evidence="1">
        <name>FMNH2</name>
        <dbReference type="ChEBI" id="CHEBI:57618"/>
    </cofactor>
</comment>
<organism evidence="8 9">
    <name type="scientific">SAR324 cluster bacterium</name>
    <dbReference type="NCBI Taxonomy" id="2024889"/>
    <lineage>
        <taxon>Bacteria</taxon>
        <taxon>Deltaproteobacteria</taxon>
        <taxon>SAR324 cluster</taxon>
    </lineage>
</organism>
<dbReference type="InterPro" id="IPR000453">
    <property type="entry name" value="Chorismate_synth"/>
</dbReference>
<comment type="caution">
    <text evidence="8">The sequence shown here is derived from an EMBL/GenBank/DDBJ whole genome shotgun (WGS) entry which is preliminary data.</text>
</comment>
<evidence type="ECO:0000313" key="8">
    <source>
        <dbReference type="EMBL" id="NMC64066.1"/>
    </source>
</evidence>
<keyword evidence="5" id="KW-0028">Amino-acid biosynthesis</keyword>
<reference evidence="8 9" key="1">
    <citation type="journal article" date="2020" name="Biotechnol. Biofuels">
        <title>New insights from the biogas microbiome by comprehensive genome-resolved metagenomics of nearly 1600 species originating from multiple anaerobic digesters.</title>
        <authorList>
            <person name="Campanaro S."/>
            <person name="Treu L."/>
            <person name="Rodriguez-R L.M."/>
            <person name="Kovalovszki A."/>
            <person name="Ziels R.M."/>
            <person name="Maus I."/>
            <person name="Zhu X."/>
            <person name="Kougias P.G."/>
            <person name="Basile A."/>
            <person name="Luo G."/>
            <person name="Schluter A."/>
            <person name="Konstantinidis K.T."/>
            <person name="Angelidaki I."/>
        </authorList>
    </citation>
    <scope>NUCLEOTIDE SEQUENCE [LARGE SCALE GENOMIC DNA]</scope>
    <source>
        <strain evidence="8">AS27yjCOA_65</strain>
    </source>
</reference>
<sequence>MNTFGRVFRVSIYGESHGCAVGVLIDGCPAGLPLLAEDFYADLMRRKGGQKTGTTPRTETDEPLFRSGIFNNCSTGAPMLIEFANSDAHSADYEQIKNKPRPGHA</sequence>
<dbReference type="PANTHER" id="PTHR21085:SF0">
    <property type="entry name" value="CHORISMATE SYNTHASE"/>
    <property type="match status" value="1"/>
</dbReference>
<dbReference type="Proteomes" id="UP000524246">
    <property type="component" value="Unassembled WGS sequence"/>
</dbReference>
<dbReference type="GO" id="GO:0008652">
    <property type="term" value="P:amino acid biosynthetic process"/>
    <property type="evidence" value="ECO:0007669"/>
    <property type="project" value="UniProtKB-KW"/>
</dbReference>
<comment type="similarity">
    <text evidence="3">Belongs to the chorismate synthase family.</text>
</comment>
<evidence type="ECO:0000256" key="5">
    <source>
        <dbReference type="ARBA" id="ARBA00022605"/>
    </source>
</evidence>
<evidence type="ECO:0000313" key="9">
    <source>
        <dbReference type="Proteomes" id="UP000524246"/>
    </source>
</evidence>
<accession>A0A7X9FTX4</accession>
<evidence type="ECO:0000256" key="1">
    <source>
        <dbReference type="ARBA" id="ARBA00001914"/>
    </source>
</evidence>
<evidence type="ECO:0000256" key="2">
    <source>
        <dbReference type="ARBA" id="ARBA00005044"/>
    </source>
</evidence>
<dbReference type="PANTHER" id="PTHR21085">
    <property type="entry name" value="CHORISMATE SYNTHASE"/>
    <property type="match status" value="1"/>
</dbReference>
<dbReference type="GO" id="GO:0005829">
    <property type="term" value="C:cytosol"/>
    <property type="evidence" value="ECO:0007669"/>
    <property type="project" value="TreeGrafter"/>
</dbReference>
<protein>
    <recommendedName>
        <fullName evidence="4">chorismate synthase</fullName>
        <ecNumber evidence="4">4.2.3.5</ecNumber>
    </recommendedName>
</protein>
<dbReference type="InterPro" id="IPR020541">
    <property type="entry name" value="Chorismate_synthase_CS"/>
</dbReference>
<dbReference type="InterPro" id="IPR035904">
    <property type="entry name" value="Chorismate_synth_AroC_sf"/>
</dbReference>
<gene>
    <name evidence="8" type="ORF">GYA55_12960</name>
</gene>
<evidence type="ECO:0000256" key="7">
    <source>
        <dbReference type="ARBA" id="ARBA00023239"/>
    </source>
</evidence>
<dbReference type="GO" id="GO:0009423">
    <property type="term" value="P:chorismate biosynthetic process"/>
    <property type="evidence" value="ECO:0007669"/>
    <property type="project" value="UniProtKB-UniPathway"/>
</dbReference>
<dbReference type="PROSITE" id="PS00787">
    <property type="entry name" value="CHORISMATE_SYNTHASE_1"/>
    <property type="match status" value="1"/>
</dbReference>
<dbReference type="GO" id="GO:0010181">
    <property type="term" value="F:FMN binding"/>
    <property type="evidence" value="ECO:0007669"/>
    <property type="project" value="TreeGrafter"/>
</dbReference>
<dbReference type="Pfam" id="PF01264">
    <property type="entry name" value="Chorismate_synt"/>
    <property type="match status" value="1"/>
</dbReference>
<proteinExistence type="inferred from homology"/>
<dbReference type="GO" id="GO:0004107">
    <property type="term" value="F:chorismate synthase activity"/>
    <property type="evidence" value="ECO:0007669"/>
    <property type="project" value="UniProtKB-EC"/>
</dbReference>
<dbReference type="GO" id="GO:0009073">
    <property type="term" value="P:aromatic amino acid family biosynthetic process"/>
    <property type="evidence" value="ECO:0007669"/>
    <property type="project" value="UniProtKB-KW"/>
</dbReference>
<dbReference type="EC" id="4.2.3.5" evidence="4"/>
<evidence type="ECO:0000256" key="6">
    <source>
        <dbReference type="ARBA" id="ARBA00023141"/>
    </source>
</evidence>
<dbReference type="AlphaFoldDB" id="A0A7X9FTX4"/>
<feature type="non-terminal residue" evidence="8">
    <location>
        <position position="105"/>
    </location>
</feature>
<evidence type="ECO:0000256" key="3">
    <source>
        <dbReference type="ARBA" id="ARBA00008014"/>
    </source>
</evidence>
<keyword evidence="7" id="KW-0456">Lyase</keyword>